<name>A0A1S9PA96_9SPHI</name>
<evidence type="ECO:0000313" key="2">
    <source>
        <dbReference type="EMBL" id="OOQ57865.1"/>
    </source>
</evidence>
<evidence type="ECO:0000256" key="1">
    <source>
        <dbReference type="SAM" id="Phobius"/>
    </source>
</evidence>
<feature type="transmembrane region" description="Helical" evidence="1">
    <location>
        <begin position="52"/>
        <end position="76"/>
    </location>
</feature>
<keyword evidence="3" id="KW-1185">Reference proteome</keyword>
<keyword evidence="1" id="KW-0472">Membrane</keyword>
<comment type="caution">
    <text evidence="2">The sequence shown here is derived from an EMBL/GenBank/DDBJ whole genome shotgun (WGS) entry which is preliminary data.</text>
</comment>
<organism evidence="2 3">
    <name type="scientific">Mucilaginibacter pedocola</name>
    <dbReference type="NCBI Taxonomy" id="1792845"/>
    <lineage>
        <taxon>Bacteria</taxon>
        <taxon>Pseudomonadati</taxon>
        <taxon>Bacteroidota</taxon>
        <taxon>Sphingobacteriia</taxon>
        <taxon>Sphingobacteriales</taxon>
        <taxon>Sphingobacteriaceae</taxon>
        <taxon>Mucilaginibacter</taxon>
    </lineage>
</organism>
<feature type="transmembrane region" description="Helical" evidence="1">
    <location>
        <begin position="21"/>
        <end position="40"/>
    </location>
</feature>
<evidence type="ECO:0000313" key="3">
    <source>
        <dbReference type="Proteomes" id="UP000189739"/>
    </source>
</evidence>
<keyword evidence="1" id="KW-0812">Transmembrane</keyword>
<dbReference type="RefSeq" id="WP_078350471.1">
    <property type="nucleotide sequence ID" value="NZ_MBTF01000035.1"/>
</dbReference>
<sequence>MNNNDGQSEFKSWYNLIKDKSPMGAVGFAAISTGLLLLILSSSMTGRVSDAVYYTGCGLCCMGLLAFFSGLVVMAIKQLNTK</sequence>
<dbReference type="STRING" id="1792845.BC343_13905"/>
<dbReference type="Proteomes" id="UP000189739">
    <property type="component" value="Unassembled WGS sequence"/>
</dbReference>
<proteinExistence type="predicted"/>
<reference evidence="2 3" key="1">
    <citation type="submission" date="2016-07" db="EMBL/GenBank/DDBJ databases">
        <title>Genomic analysis of zinc-resistant bacterium Mucilaginibacter pedocola TBZ30.</title>
        <authorList>
            <person name="Huang J."/>
            <person name="Tang J."/>
        </authorList>
    </citation>
    <scope>NUCLEOTIDE SEQUENCE [LARGE SCALE GENOMIC DNA]</scope>
    <source>
        <strain evidence="2 3">TBZ30</strain>
    </source>
</reference>
<gene>
    <name evidence="2" type="ORF">BC343_13905</name>
</gene>
<dbReference type="AlphaFoldDB" id="A0A1S9PA96"/>
<accession>A0A1S9PA96</accession>
<keyword evidence="1" id="KW-1133">Transmembrane helix</keyword>
<dbReference type="EMBL" id="MBTF01000035">
    <property type="protein sequence ID" value="OOQ57865.1"/>
    <property type="molecule type" value="Genomic_DNA"/>
</dbReference>
<protein>
    <submittedName>
        <fullName evidence="2">Uncharacterized protein</fullName>
    </submittedName>
</protein>